<reference evidence="10 11" key="1">
    <citation type="submission" date="2020-01" db="EMBL/GenBank/DDBJ databases">
        <title>Genomes of bacteria type strains.</title>
        <authorList>
            <person name="Chen J."/>
            <person name="Zhu S."/>
            <person name="Chen J."/>
        </authorList>
    </citation>
    <scope>NUCLEOTIDE SEQUENCE [LARGE SCALE GENOMIC DNA]</scope>
    <source>
        <strain evidence="10 11">KCTC 52919</strain>
    </source>
</reference>
<dbReference type="InterPro" id="IPR000895">
    <property type="entry name" value="Transthyretin/HIU_hydrolase"/>
</dbReference>
<evidence type="ECO:0000313" key="11">
    <source>
        <dbReference type="Proteomes" id="UP000476332"/>
    </source>
</evidence>
<dbReference type="SUPFAM" id="SSF49472">
    <property type="entry name" value="Transthyretin (synonym: prealbumin)"/>
    <property type="match status" value="1"/>
</dbReference>
<evidence type="ECO:0000256" key="3">
    <source>
        <dbReference type="ARBA" id="ARBA00009850"/>
    </source>
</evidence>
<evidence type="ECO:0000256" key="4">
    <source>
        <dbReference type="ARBA" id="ARBA00011881"/>
    </source>
</evidence>
<dbReference type="InterPro" id="IPR014306">
    <property type="entry name" value="Hydroxyisourate_hydrolase"/>
</dbReference>
<evidence type="ECO:0000256" key="6">
    <source>
        <dbReference type="ARBA" id="ARBA00022801"/>
    </source>
</evidence>
<feature type="domain" description="Transthyretin/hydroxyisourate hydrolase" evidence="9">
    <location>
        <begin position="4"/>
        <end position="121"/>
    </location>
</feature>
<evidence type="ECO:0000256" key="1">
    <source>
        <dbReference type="ARBA" id="ARBA00001043"/>
    </source>
</evidence>
<dbReference type="PANTHER" id="PTHR10395:SF7">
    <property type="entry name" value="5-HYDROXYISOURATE HYDROLASE"/>
    <property type="match status" value="1"/>
</dbReference>
<name>A0A6L9MHH7_9HYPH</name>
<evidence type="ECO:0000256" key="5">
    <source>
        <dbReference type="ARBA" id="ARBA00022631"/>
    </source>
</evidence>
<dbReference type="PROSITE" id="PS00768">
    <property type="entry name" value="TRANSTHYRETIN_1"/>
    <property type="match status" value="1"/>
</dbReference>
<dbReference type="PROSITE" id="PS00769">
    <property type="entry name" value="TRANSTHYRETIN_2"/>
    <property type="match status" value="1"/>
</dbReference>
<evidence type="ECO:0000256" key="2">
    <source>
        <dbReference type="ARBA" id="ARBA00002704"/>
    </source>
</evidence>
<keyword evidence="6 8" id="KW-0378">Hydrolase</keyword>
<accession>A0A6L9MHH7</accession>
<evidence type="ECO:0000259" key="9">
    <source>
        <dbReference type="SMART" id="SM00095"/>
    </source>
</evidence>
<dbReference type="NCBIfam" id="TIGR02962">
    <property type="entry name" value="hdxy_isourate"/>
    <property type="match status" value="1"/>
</dbReference>
<keyword evidence="5 8" id="KW-0659">Purine metabolism</keyword>
<dbReference type="CDD" id="cd05822">
    <property type="entry name" value="TLP_HIUase"/>
    <property type="match status" value="1"/>
</dbReference>
<comment type="caution">
    <text evidence="10">The sequence shown here is derived from an EMBL/GenBank/DDBJ whole genome shotgun (WGS) entry which is preliminary data.</text>
</comment>
<dbReference type="InterPro" id="IPR023416">
    <property type="entry name" value="Transthyretin/HIU_hydrolase_d"/>
</dbReference>
<feature type="binding site" evidence="7">
    <location>
        <position position="12"/>
    </location>
    <ligand>
        <name>substrate</name>
    </ligand>
</feature>
<organism evidence="10 11">
    <name type="scientific">Aurantimonas aggregata</name>
    <dbReference type="NCBI Taxonomy" id="2047720"/>
    <lineage>
        <taxon>Bacteria</taxon>
        <taxon>Pseudomonadati</taxon>
        <taxon>Pseudomonadota</taxon>
        <taxon>Alphaproteobacteria</taxon>
        <taxon>Hyphomicrobiales</taxon>
        <taxon>Aurantimonadaceae</taxon>
        <taxon>Aurantimonas</taxon>
    </lineage>
</organism>
<dbReference type="PRINTS" id="PR00189">
    <property type="entry name" value="TRNSTHYRETIN"/>
</dbReference>
<dbReference type="FunFam" id="2.60.40.180:FF:000005">
    <property type="entry name" value="5-hydroxyisourate hydrolase"/>
    <property type="match status" value="1"/>
</dbReference>
<dbReference type="InterPro" id="IPR023418">
    <property type="entry name" value="Thyroxine_BS"/>
</dbReference>
<dbReference type="SMART" id="SM00095">
    <property type="entry name" value="TR_THY"/>
    <property type="match status" value="1"/>
</dbReference>
<dbReference type="GO" id="GO:0033971">
    <property type="term" value="F:hydroxyisourate hydrolase activity"/>
    <property type="evidence" value="ECO:0007669"/>
    <property type="project" value="UniProtKB-EC"/>
</dbReference>
<dbReference type="EC" id="3.5.2.17" evidence="8"/>
<comment type="similarity">
    <text evidence="3 8">Belongs to the transthyretin family. 5-hydroxyisourate hydrolase subfamily.</text>
</comment>
<dbReference type="Pfam" id="PF00576">
    <property type="entry name" value="Transthyretin"/>
    <property type="match status" value="1"/>
</dbReference>
<protein>
    <recommendedName>
        <fullName evidence="8">5-hydroxyisourate hydrolase</fullName>
        <shortName evidence="8">HIU hydrolase</shortName>
        <shortName evidence="8">HIUHase</shortName>
        <ecNumber evidence="8">3.5.2.17</ecNumber>
    </recommendedName>
</protein>
<sequence length="122" mass="13010">MGEAEQARLTTHVLDTSLGRPAAGIAVTLSRIGAAGERSVVAEAVTNADGRCDAPLMAGEAFETGTYELMFAAGDYFNALGIALAEPKFLDDVVLRFGISERRHYHVPLLLSPFGYSTYRGS</sequence>
<comment type="function">
    <text evidence="2">Catalyzes the hydrolysis of 5-hydroxyisourate (HIU) to 2-oxo-4-hydroxy-4-carboxy-5-ureidoimidazoline (OHCU).</text>
</comment>
<dbReference type="Proteomes" id="UP000476332">
    <property type="component" value="Unassembled WGS sequence"/>
</dbReference>
<dbReference type="EMBL" id="JAAAMJ010000007">
    <property type="protein sequence ID" value="NDV87313.1"/>
    <property type="molecule type" value="Genomic_DNA"/>
</dbReference>
<evidence type="ECO:0000313" key="10">
    <source>
        <dbReference type="EMBL" id="NDV87313.1"/>
    </source>
</evidence>
<comment type="catalytic activity">
    <reaction evidence="1 8">
        <text>5-hydroxyisourate + H2O = 5-hydroxy-2-oxo-4-ureido-2,5-dihydro-1H-imidazole-5-carboxylate + H(+)</text>
        <dbReference type="Rhea" id="RHEA:23736"/>
        <dbReference type="ChEBI" id="CHEBI:15377"/>
        <dbReference type="ChEBI" id="CHEBI:15378"/>
        <dbReference type="ChEBI" id="CHEBI:18072"/>
        <dbReference type="ChEBI" id="CHEBI:58639"/>
        <dbReference type="EC" id="3.5.2.17"/>
    </reaction>
</comment>
<dbReference type="InterPro" id="IPR036817">
    <property type="entry name" value="Transthyretin/HIU_hydrolase_sf"/>
</dbReference>
<dbReference type="PANTHER" id="PTHR10395">
    <property type="entry name" value="URICASE AND TRANSTHYRETIN-RELATED"/>
    <property type="match status" value="1"/>
</dbReference>
<feature type="binding site" evidence="7">
    <location>
        <position position="51"/>
    </location>
    <ligand>
        <name>substrate</name>
    </ligand>
</feature>
<feature type="binding site" evidence="7">
    <location>
        <position position="119"/>
    </location>
    <ligand>
        <name>substrate</name>
    </ligand>
</feature>
<dbReference type="Gene3D" id="2.60.40.180">
    <property type="entry name" value="Transthyretin/hydroxyisourate hydrolase domain"/>
    <property type="match status" value="1"/>
</dbReference>
<gene>
    <name evidence="10" type="primary">uraH</name>
    <name evidence="10" type="ORF">GTW51_11440</name>
</gene>
<comment type="subunit">
    <text evidence="4 8">Homotetramer.</text>
</comment>
<dbReference type="InterPro" id="IPR023419">
    <property type="entry name" value="Transthyretin_CS"/>
</dbReference>
<dbReference type="RefSeq" id="WP_163044057.1">
    <property type="nucleotide sequence ID" value="NZ_JAAAMJ010000007.1"/>
</dbReference>
<evidence type="ECO:0000256" key="7">
    <source>
        <dbReference type="PIRSR" id="PIRSR600895-51"/>
    </source>
</evidence>
<evidence type="ECO:0000256" key="8">
    <source>
        <dbReference type="RuleBase" id="RU361270"/>
    </source>
</evidence>
<keyword evidence="11" id="KW-1185">Reference proteome</keyword>
<proteinExistence type="inferred from homology"/>
<dbReference type="AlphaFoldDB" id="A0A6L9MHH7"/>
<dbReference type="GO" id="GO:0006144">
    <property type="term" value="P:purine nucleobase metabolic process"/>
    <property type="evidence" value="ECO:0007669"/>
    <property type="project" value="UniProtKB-KW"/>
</dbReference>